<evidence type="ECO:0000313" key="7">
    <source>
        <dbReference type="Proteomes" id="UP000663829"/>
    </source>
</evidence>
<dbReference type="EMBL" id="CAJOBC010000328">
    <property type="protein sequence ID" value="CAF3572161.1"/>
    <property type="molecule type" value="Genomic_DNA"/>
</dbReference>
<dbReference type="EMBL" id="CAJNOQ010000328">
    <property type="protein sequence ID" value="CAF0788125.1"/>
    <property type="molecule type" value="Genomic_DNA"/>
</dbReference>
<protein>
    <recommendedName>
        <fullName evidence="2">Methyltransferase domain-containing protein</fullName>
    </recommendedName>
</protein>
<evidence type="ECO:0000313" key="5">
    <source>
        <dbReference type="EMBL" id="CAF3516416.1"/>
    </source>
</evidence>
<dbReference type="InterPro" id="IPR026913">
    <property type="entry name" value="METTL24"/>
</dbReference>
<dbReference type="Proteomes" id="UP000677228">
    <property type="component" value="Unassembled WGS sequence"/>
</dbReference>
<gene>
    <name evidence="4" type="ORF">GPM918_LOCUS2850</name>
    <name evidence="3" type="ORF">OVA965_LOCUS1335</name>
    <name evidence="6" type="ORF">SRO942_LOCUS2850</name>
    <name evidence="5" type="ORF">TMI583_LOCUS1336</name>
</gene>
<dbReference type="InterPro" id="IPR025714">
    <property type="entry name" value="Methyltranfer_dom"/>
</dbReference>
<sequence length="402" mass="47693">MPHESLLLRYLNYDFELCVRCLYSKNFLALKIIGFFIIVTTFLLLQNTDNKRKMIIRHRHHQMMFNNDKLNSTLSFDNQTILKPIIDSTYHRLTTQYQYLDPFLGRRVQFSHNNERRTAQSEKWCKAQTKYVRPIDLEQYKCMNIKRIGGKVEELINVPNENHRVDGAYFFCEDLIKYNNCLVVSIGVGNDDSFDDDIQESYACRVFSFDPYQEPEHVRKLRKTQNQVIIKITQTWTFYRLGITASAVIDNDPSSIGTLLPIQQLIEYVKLDDDSSIIIHILKIDIDNGNEWHLLDDQEFMTYVCKHVKQLLLKTKPIHSKRFMHYRIFTLKLTKCFSLLRRDPRLYLLMTKQRDNNGDTQQTQTEWQLTSFKLDIGLFCDEIDLAMYLLIYGDLYLVNTKL</sequence>
<evidence type="ECO:0000313" key="4">
    <source>
        <dbReference type="EMBL" id="CAF0788125.1"/>
    </source>
</evidence>
<organism evidence="4 7">
    <name type="scientific">Didymodactylos carnosus</name>
    <dbReference type="NCBI Taxonomy" id="1234261"/>
    <lineage>
        <taxon>Eukaryota</taxon>
        <taxon>Metazoa</taxon>
        <taxon>Spiralia</taxon>
        <taxon>Gnathifera</taxon>
        <taxon>Rotifera</taxon>
        <taxon>Eurotatoria</taxon>
        <taxon>Bdelloidea</taxon>
        <taxon>Philodinida</taxon>
        <taxon>Philodinidae</taxon>
        <taxon>Didymodactylos</taxon>
    </lineage>
</organism>
<dbReference type="EMBL" id="CAJOBA010000241">
    <property type="protein sequence ID" value="CAF3516416.1"/>
    <property type="molecule type" value="Genomic_DNA"/>
</dbReference>
<evidence type="ECO:0000256" key="1">
    <source>
        <dbReference type="SAM" id="Phobius"/>
    </source>
</evidence>
<feature type="domain" description="Methyltransferase" evidence="2">
    <location>
        <begin position="108"/>
        <end position="323"/>
    </location>
</feature>
<dbReference type="EMBL" id="CAJNOK010000241">
    <property type="protein sequence ID" value="CAF0739247.1"/>
    <property type="molecule type" value="Genomic_DNA"/>
</dbReference>
<keyword evidence="1" id="KW-1133">Transmembrane helix</keyword>
<evidence type="ECO:0000313" key="6">
    <source>
        <dbReference type="EMBL" id="CAF3572161.1"/>
    </source>
</evidence>
<evidence type="ECO:0000259" key="2">
    <source>
        <dbReference type="Pfam" id="PF13383"/>
    </source>
</evidence>
<name>A0A813RVB1_9BILA</name>
<dbReference type="PANTHER" id="PTHR32026">
    <property type="entry name" value="METHYLTRANSFERASE-LIKE PROTEIN 24"/>
    <property type="match status" value="1"/>
</dbReference>
<accession>A0A813RVB1</accession>
<dbReference type="Proteomes" id="UP000663829">
    <property type="component" value="Unassembled WGS sequence"/>
</dbReference>
<dbReference type="Proteomes" id="UP000681722">
    <property type="component" value="Unassembled WGS sequence"/>
</dbReference>
<keyword evidence="1" id="KW-0812">Transmembrane</keyword>
<keyword evidence="1" id="KW-0472">Membrane</keyword>
<dbReference type="Pfam" id="PF13383">
    <property type="entry name" value="Methyltransf_22"/>
    <property type="match status" value="1"/>
</dbReference>
<dbReference type="AlphaFoldDB" id="A0A813RVB1"/>
<feature type="transmembrane region" description="Helical" evidence="1">
    <location>
        <begin position="27"/>
        <end position="45"/>
    </location>
</feature>
<keyword evidence="7" id="KW-1185">Reference proteome</keyword>
<proteinExistence type="predicted"/>
<reference evidence="4" key="1">
    <citation type="submission" date="2021-02" db="EMBL/GenBank/DDBJ databases">
        <authorList>
            <person name="Nowell W R."/>
        </authorList>
    </citation>
    <scope>NUCLEOTIDE SEQUENCE</scope>
</reference>
<evidence type="ECO:0000313" key="3">
    <source>
        <dbReference type="EMBL" id="CAF0739247.1"/>
    </source>
</evidence>
<dbReference type="OrthoDB" id="10006218at2759"/>
<dbReference type="Proteomes" id="UP000682733">
    <property type="component" value="Unassembled WGS sequence"/>
</dbReference>
<dbReference type="PANTHER" id="PTHR32026:SF10">
    <property type="entry name" value="METHYLTRANSFERASE-LIKE PROTEIN 24-RELATED"/>
    <property type="match status" value="1"/>
</dbReference>
<comment type="caution">
    <text evidence="4">The sequence shown here is derived from an EMBL/GenBank/DDBJ whole genome shotgun (WGS) entry which is preliminary data.</text>
</comment>